<feature type="compositionally biased region" description="Basic and acidic residues" evidence="5">
    <location>
        <begin position="290"/>
        <end position="304"/>
    </location>
</feature>
<feature type="region of interest" description="Disordered" evidence="5">
    <location>
        <begin position="163"/>
        <end position="197"/>
    </location>
</feature>
<name>A0A9P4NIF6_9PEZI</name>
<comment type="subcellular location">
    <subcellularLocation>
        <location evidence="1">Cytoplasm</location>
    </subcellularLocation>
</comment>
<dbReference type="CDD" id="cd22211">
    <property type="entry name" value="HkD_SF"/>
    <property type="match status" value="1"/>
</dbReference>
<feature type="domain" description="HOOK N-terminal" evidence="6">
    <location>
        <begin position="8"/>
        <end position="138"/>
    </location>
</feature>
<evidence type="ECO:0000256" key="4">
    <source>
        <dbReference type="SAM" id="Coils"/>
    </source>
</evidence>
<gene>
    <name evidence="7" type="ORF">EJ08DRAFT_640365</name>
</gene>
<evidence type="ECO:0000256" key="5">
    <source>
        <dbReference type="SAM" id="MobiDB-lite"/>
    </source>
</evidence>
<comment type="caution">
    <text evidence="7">The sequence shown here is derived from an EMBL/GenBank/DDBJ whole genome shotgun (WGS) entry which is preliminary data.</text>
</comment>
<sequence length="767" mass="87148">MDTTSPELASALLQWVNSFDIPTAINSWRDLEDGAVLWKILVDVDPGYFQGSLPEADRKQKDNWIPRWQNLKHIDRLVTTYIREECDKLPHLSKSLNPDLKAIAIDGSPKNIIKLVKAVLLAAMYSEVSNERMINVMGSLGTDVAIPIAAAIGEMEDLDQRLGDMGADTETGSEMDHSTDSEAPSKGPSYERDPELEREENLIKVLQEKRILENKILELTDDLKESREKCSNLEEELAESKFTQDRRRRTTMDEQDMQQLNLQAGRDKDYIAQLETDLANATTTIGQQERQIEKLKSDDDSKQELKDELQVVKAERDDLRQKSKANENLKKKIQALQEHEKTNTNLRRELQNAQEELQEVHALKDRCAALEKANDENAQTIANGEQEIFDQKTAKRRIEHELKVLEQRFEQTRDMLGNAQETIKDLEEKVQDGTATRDSSDDIDNLDAELNEDSGAGTELERSLKQRPKTPTSNAETIVLQQNLSILSASVARLEQRCLDLFQENLGFKSELDGAADADSEHPFQHQVRRLEALTMELEELQSKYIASTTEITDLQRRLELSENKAAGDKLAQSDELLAQNHERQKYIEELATQLREHRSLLRHALLGNDSLLKEAEDIRATNEYKLVRLQLVSVREEPNPTAEEVITTTATSLTQKVEFARLAFSTAQKELASQTSQLESLTSELENLKLQPKAPMPPPMNGEVPEELREELVNLKRENKLIASAWYDLTRRLQSNTVMLSRRQEPPKSWIGRQRVAVGGVGGVKR</sequence>
<keyword evidence="2" id="KW-0963">Cytoplasm</keyword>
<dbReference type="EMBL" id="MU007084">
    <property type="protein sequence ID" value="KAF2423181.1"/>
    <property type="molecule type" value="Genomic_DNA"/>
</dbReference>
<dbReference type="AlphaFoldDB" id="A0A9P4NIF6"/>
<dbReference type="PANTHER" id="PTHR18947">
    <property type="entry name" value="HOOK PROTEINS"/>
    <property type="match status" value="1"/>
</dbReference>
<feature type="coiled-coil region" evidence="4">
    <location>
        <begin position="665"/>
        <end position="692"/>
    </location>
</feature>
<dbReference type="GO" id="GO:0008017">
    <property type="term" value="F:microtubule binding"/>
    <property type="evidence" value="ECO:0007669"/>
    <property type="project" value="TreeGrafter"/>
</dbReference>
<dbReference type="Gene3D" id="1.10.418.10">
    <property type="entry name" value="Calponin-like domain"/>
    <property type="match status" value="1"/>
</dbReference>
<dbReference type="Pfam" id="PF19047">
    <property type="entry name" value="HOOK_N"/>
    <property type="match status" value="1"/>
</dbReference>
<keyword evidence="8" id="KW-1185">Reference proteome</keyword>
<proteinExistence type="predicted"/>
<keyword evidence="3 4" id="KW-0175">Coiled coil</keyword>
<accession>A0A9P4NIF6</accession>
<evidence type="ECO:0000259" key="6">
    <source>
        <dbReference type="Pfam" id="PF19047"/>
    </source>
</evidence>
<dbReference type="OrthoDB" id="2129491at2759"/>
<feature type="coiled-coil region" evidence="4">
    <location>
        <begin position="202"/>
        <end position="243"/>
    </location>
</feature>
<dbReference type="GO" id="GO:0051959">
    <property type="term" value="F:dynein light intermediate chain binding"/>
    <property type="evidence" value="ECO:0007669"/>
    <property type="project" value="TreeGrafter"/>
</dbReference>
<dbReference type="GO" id="GO:0030705">
    <property type="term" value="P:cytoskeleton-dependent intracellular transport"/>
    <property type="evidence" value="ECO:0007669"/>
    <property type="project" value="InterPro"/>
</dbReference>
<dbReference type="GO" id="GO:0031122">
    <property type="term" value="P:cytoplasmic microtubule organization"/>
    <property type="evidence" value="ECO:0007669"/>
    <property type="project" value="TreeGrafter"/>
</dbReference>
<dbReference type="InterPro" id="IPR036872">
    <property type="entry name" value="CH_dom_sf"/>
</dbReference>
<organism evidence="7 8">
    <name type="scientific">Tothia fuscella</name>
    <dbReference type="NCBI Taxonomy" id="1048955"/>
    <lineage>
        <taxon>Eukaryota</taxon>
        <taxon>Fungi</taxon>
        <taxon>Dikarya</taxon>
        <taxon>Ascomycota</taxon>
        <taxon>Pezizomycotina</taxon>
        <taxon>Dothideomycetes</taxon>
        <taxon>Pleosporomycetidae</taxon>
        <taxon>Venturiales</taxon>
        <taxon>Cylindrosympodiaceae</taxon>
        <taxon>Tothia</taxon>
    </lineage>
</organism>
<evidence type="ECO:0000256" key="1">
    <source>
        <dbReference type="ARBA" id="ARBA00004496"/>
    </source>
</evidence>
<feature type="coiled-coil region" evidence="4">
    <location>
        <begin position="524"/>
        <end position="558"/>
    </location>
</feature>
<feature type="region of interest" description="Disordered" evidence="5">
    <location>
        <begin position="284"/>
        <end position="304"/>
    </location>
</feature>
<dbReference type="SUPFAM" id="SSF116907">
    <property type="entry name" value="Hook domain"/>
    <property type="match status" value="1"/>
</dbReference>
<evidence type="ECO:0000256" key="2">
    <source>
        <dbReference type="ARBA" id="ARBA00022490"/>
    </source>
</evidence>
<feature type="region of interest" description="Disordered" evidence="5">
    <location>
        <begin position="427"/>
        <end position="474"/>
    </location>
</feature>
<evidence type="ECO:0000313" key="7">
    <source>
        <dbReference type="EMBL" id="KAF2423181.1"/>
    </source>
</evidence>
<feature type="compositionally biased region" description="Acidic residues" evidence="5">
    <location>
        <begin position="441"/>
        <end position="452"/>
    </location>
</feature>
<protein>
    <recommendedName>
        <fullName evidence="6">HOOK N-terminal domain-containing protein</fullName>
    </recommendedName>
</protein>
<dbReference type="PANTHER" id="PTHR18947:SF28">
    <property type="entry name" value="GIRDIN, ISOFORM A"/>
    <property type="match status" value="1"/>
</dbReference>
<dbReference type="InterPro" id="IPR043936">
    <property type="entry name" value="HOOK_N"/>
</dbReference>
<evidence type="ECO:0000256" key="3">
    <source>
        <dbReference type="ARBA" id="ARBA00023054"/>
    </source>
</evidence>
<dbReference type="Proteomes" id="UP000800235">
    <property type="component" value="Unassembled WGS sequence"/>
</dbReference>
<dbReference type="GO" id="GO:0005737">
    <property type="term" value="C:cytoplasm"/>
    <property type="evidence" value="ECO:0007669"/>
    <property type="project" value="UniProtKB-SubCell"/>
</dbReference>
<dbReference type="GO" id="GO:0005815">
    <property type="term" value="C:microtubule organizing center"/>
    <property type="evidence" value="ECO:0007669"/>
    <property type="project" value="TreeGrafter"/>
</dbReference>
<evidence type="ECO:0000313" key="8">
    <source>
        <dbReference type="Proteomes" id="UP000800235"/>
    </source>
</evidence>
<reference evidence="7" key="1">
    <citation type="journal article" date="2020" name="Stud. Mycol.">
        <title>101 Dothideomycetes genomes: a test case for predicting lifestyles and emergence of pathogens.</title>
        <authorList>
            <person name="Haridas S."/>
            <person name="Albert R."/>
            <person name="Binder M."/>
            <person name="Bloem J."/>
            <person name="Labutti K."/>
            <person name="Salamov A."/>
            <person name="Andreopoulos B."/>
            <person name="Baker S."/>
            <person name="Barry K."/>
            <person name="Bills G."/>
            <person name="Bluhm B."/>
            <person name="Cannon C."/>
            <person name="Castanera R."/>
            <person name="Culley D."/>
            <person name="Daum C."/>
            <person name="Ezra D."/>
            <person name="Gonzalez J."/>
            <person name="Henrissat B."/>
            <person name="Kuo A."/>
            <person name="Liang C."/>
            <person name="Lipzen A."/>
            <person name="Lutzoni F."/>
            <person name="Magnuson J."/>
            <person name="Mondo S."/>
            <person name="Nolan M."/>
            <person name="Ohm R."/>
            <person name="Pangilinan J."/>
            <person name="Park H.-J."/>
            <person name="Ramirez L."/>
            <person name="Alfaro M."/>
            <person name="Sun H."/>
            <person name="Tritt A."/>
            <person name="Yoshinaga Y."/>
            <person name="Zwiers L.-H."/>
            <person name="Turgeon B."/>
            <person name="Goodwin S."/>
            <person name="Spatafora J."/>
            <person name="Crous P."/>
            <person name="Grigoriev I."/>
        </authorList>
    </citation>
    <scope>NUCLEOTIDE SEQUENCE</scope>
    <source>
        <strain evidence="7">CBS 130266</strain>
    </source>
</reference>